<accession>A0ABR3BG00</accession>
<keyword evidence="3" id="KW-0808">Transferase</keyword>
<proteinExistence type="predicted"/>
<dbReference type="EC" id="2.3.2.26" evidence="2"/>
<dbReference type="EMBL" id="JBCLYO010000001">
    <property type="protein sequence ID" value="KAL0097797.1"/>
    <property type="molecule type" value="Genomic_DNA"/>
</dbReference>
<evidence type="ECO:0000256" key="5">
    <source>
        <dbReference type="PROSITE-ProRule" id="PRU00104"/>
    </source>
</evidence>
<dbReference type="SUPFAM" id="SSF56204">
    <property type="entry name" value="Hect, E3 ligase catalytic domain"/>
    <property type="match status" value="1"/>
</dbReference>
<evidence type="ECO:0000256" key="3">
    <source>
        <dbReference type="ARBA" id="ARBA00022679"/>
    </source>
</evidence>
<evidence type="ECO:0000256" key="1">
    <source>
        <dbReference type="ARBA" id="ARBA00000885"/>
    </source>
</evidence>
<evidence type="ECO:0000256" key="2">
    <source>
        <dbReference type="ARBA" id="ARBA00012485"/>
    </source>
</evidence>
<keyword evidence="9" id="KW-1185">Reference proteome</keyword>
<gene>
    <name evidence="8" type="ORF">J3Q64DRAFT_1073333</name>
</gene>
<dbReference type="Proteomes" id="UP001448207">
    <property type="component" value="Unassembled WGS sequence"/>
</dbReference>
<dbReference type="InterPro" id="IPR000569">
    <property type="entry name" value="HECT_dom"/>
</dbReference>
<name>A0ABR3BG00_PHYBL</name>
<sequence>MNFNFEGNYRAKRTINLGGVKPNDDKRSLMAKTQSERRAREFERKKLRSAGLIQAFYRGRKEAARNSRYQKASFQNILTSLSALLQEQDPKDAEIVDKIEKAIRNLLVFYRNHKQEDRLMAADFCRLLLRPTQPSRRISVFQLQFMHRDIERVDQCVWQTILLMKKVLFPLLESAERDSDVTLLPVLQLIALHLTPHTYTELEHIESPFTPSVIHTRMLTYDLLSGHLLRALRSFYKYTSTRQPDIWNQASEILICVAEARPPFELGSSIIGKWKPQTRPLFGLFSGSSSTITPKKTSEPELSRQLILEMFTVDILTLPFIFDLITTDAAVKLLRQLSLNDVLEMIIGFYEKSWPRMVNPEQIASLLINITKMGNLQSGAYLDQGLKYYVRVVQYLFAEISPIYFIRKNKSSTELKATDSDSDDSDEEQEDTVMSEVLEPSARLDPMIQARLESLYTTEKINTLVQRCINLSVTENNGSKINQFIGPMATLFTSLMISWPSKKDDLLGTFLYNRWGPEVNKPGSIHLTQLLWQAWSNTECVTMFDGHQSVNDISKKIPALSDPKYADSWSILYLLCEIYTRILFTIGDDEFFDKSLLNNQLRIDQVIQLSGQLKAIAFLLFWKSGSIDMEQYIDLTSIQLGQLGITVVNLLQQIHIRDSRRPFCPKDHWFLNGLDTESFANDTLAEEYSLEDEPRQPGLRQSIPKGKLSIVSPRIGLLNNMPFVIPFEDRVKIFKAFVDNDRKRNSIDDFMGRAPSVTIHRNNVLEDGFTQLYPLGANLKKRIAISFVDEFGLLEAGIDGGGVFKEFLTCLGHEAFDTNYGLFLATPDQLLYPNPSALISNESLAEKLVFYEFLGLIIGKALYEGILLDVAFAEFFLKRCLGKVNYLDDLPSLDPELYKGLIEVKNFQGNVEDLCLDFSLAETADGKSKLSFVDFQLLLISNGCACLTRENCRFS</sequence>
<reference evidence="8 9" key="1">
    <citation type="submission" date="2024-04" db="EMBL/GenBank/DDBJ databases">
        <title>Symmetric and asymmetric DNA N6-adenine methylation regulates different biological responses in Mucorales.</title>
        <authorList>
            <consortium name="Lawrence Berkeley National Laboratory"/>
            <person name="Lax C."/>
            <person name="Mondo S.J."/>
            <person name="Osorio-Concepcion M."/>
            <person name="Muszewska A."/>
            <person name="Corrochano-Luque M."/>
            <person name="Gutierrez G."/>
            <person name="Riley R."/>
            <person name="Lipzen A."/>
            <person name="Guo J."/>
            <person name="Hundley H."/>
            <person name="Amirebrahimi M."/>
            <person name="Ng V."/>
            <person name="Lorenzo-Gutierrez D."/>
            <person name="Binder U."/>
            <person name="Yang J."/>
            <person name="Song Y."/>
            <person name="Canovas D."/>
            <person name="Navarro E."/>
            <person name="Freitag M."/>
            <person name="Gabaldon T."/>
            <person name="Grigoriev I.V."/>
            <person name="Corrochano L.M."/>
            <person name="Nicolas F.E."/>
            <person name="Garre V."/>
        </authorList>
    </citation>
    <scope>NUCLEOTIDE SEQUENCE [LARGE SCALE GENOMIC DNA]</scope>
    <source>
        <strain evidence="8 9">L51</strain>
    </source>
</reference>
<dbReference type="PANTHER" id="PTHR45700">
    <property type="entry name" value="UBIQUITIN-PROTEIN LIGASE E3C"/>
    <property type="match status" value="1"/>
</dbReference>
<evidence type="ECO:0000313" key="8">
    <source>
        <dbReference type="EMBL" id="KAL0097797.1"/>
    </source>
</evidence>
<evidence type="ECO:0000256" key="6">
    <source>
        <dbReference type="SAM" id="MobiDB-lite"/>
    </source>
</evidence>
<comment type="caution">
    <text evidence="8">The sequence shown here is derived from an EMBL/GenBank/DDBJ whole genome shotgun (WGS) entry which is preliminary data.</text>
</comment>
<dbReference type="PANTHER" id="PTHR45700:SF2">
    <property type="entry name" value="UBIQUITIN-PROTEIN LIGASE E3C"/>
    <property type="match status" value="1"/>
</dbReference>
<evidence type="ECO:0000259" key="7">
    <source>
        <dbReference type="PROSITE" id="PS50237"/>
    </source>
</evidence>
<feature type="domain" description="HECT" evidence="7">
    <location>
        <begin position="775"/>
        <end position="901"/>
    </location>
</feature>
<comment type="catalytic activity">
    <reaction evidence="1">
        <text>S-ubiquitinyl-[E2 ubiquitin-conjugating enzyme]-L-cysteine + [acceptor protein]-L-lysine = [E2 ubiquitin-conjugating enzyme]-L-cysteine + N(6)-ubiquitinyl-[acceptor protein]-L-lysine.</text>
        <dbReference type="EC" id="2.3.2.26"/>
    </reaction>
</comment>
<keyword evidence="4 5" id="KW-0833">Ubl conjugation pathway</keyword>
<feature type="compositionally biased region" description="Basic and acidic residues" evidence="6">
    <location>
        <begin position="22"/>
        <end position="38"/>
    </location>
</feature>
<evidence type="ECO:0000256" key="4">
    <source>
        <dbReference type="ARBA" id="ARBA00022786"/>
    </source>
</evidence>
<dbReference type="SMART" id="SM00119">
    <property type="entry name" value="HECTc"/>
    <property type="match status" value="1"/>
</dbReference>
<organism evidence="8 9">
    <name type="scientific">Phycomyces blakesleeanus</name>
    <dbReference type="NCBI Taxonomy" id="4837"/>
    <lineage>
        <taxon>Eukaryota</taxon>
        <taxon>Fungi</taxon>
        <taxon>Fungi incertae sedis</taxon>
        <taxon>Mucoromycota</taxon>
        <taxon>Mucoromycotina</taxon>
        <taxon>Mucoromycetes</taxon>
        <taxon>Mucorales</taxon>
        <taxon>Phycomycetaceae</taxon>
        <taxon>Phycomyces</taxon>
    </lineage>
</organism>
<dbReference type="InterPro" id="IPR035983">
    <property type="entry name" value="Hect_E3_ubiquitin_ligase"/>
</dbReference>
<dbReference type="Gene3D" id="3.90.1750.10">
    <property type="entry name" value="Hect, E3 ligase catalytic domains"/>
    <property type="match status" value="1"/>
</dbReference>
<protein>
    <recommendedName>
        <fullName evidence="2">HECT-type E3 ubiquitin transferase</fullName>
        <ecNumber evidence="2">2.3.2.26</ecNumber>
    </recommendedName>
</protein>
<dbReference type="InterPro" id="IPR044611">
    <property type="entry name" value="E3A/B/C-like"/>
</dbReference>
<comment type="caution">
    <text evidence="5">Lacks conserved residue(s) required for the propagation of feature annotation.</text>
</comment>
<dbReference type="PROSITE" id="PS50237">
    <property type="entry name" value="HECT"/>
    <property type="match status" value="1"/>
</dbReference>
<feature type="region of interest" description="Disordered" evidence="6">
    <location>
        <begin position="18"/>
        <end position="38"/>
    </location>
</feature>
<evidence type="ECO:0000313" key="9">
    <source>
        <dbReference type="Proteomes" id="UP001448207"/>
    </source>
</evidence>
<dbReference type="Pfam" id="PF00632">
    <property type="entry name" value="HECT"/>
    <property type="match status" value="1"/>
</dbReference>